<dbReference type="Proteomes" id="UP001054837">
    <property type="component" value="Unassembled WGS sequence"/>
</dbReference>
<proteinExistence type="predicted"/>
<feature type="region of interest" description="Disordered" evidence="1">
    <location>
        <begin position="168"/>
        <end position="188"/>
    </location>
</feature>
<evidence type="ECO:0000313" key="2">
    <source>
        <dbReference type="EMBL" id="GIY27841.1"/>
    </source>
</evidence>
<accession>A0AAV4S3S3</accession>
<feature type="compositionally biased region" description="Basic and acidic residues" evidence="1">
    <location>
        <begin position="254"/>
        <end position="286"/>
    </location>
</feature>
<feature type="compositionally biased region" description="Basic and acidic residues" evidence="1">
    <location>
        <begin position="317"/>
        <end position="330"/>
    </location>
</feature>
<evidence type="ECO:0000256" key="1">
    <source>
        <dbReference type="SAM" id="MobiDB-lite"/>
    </source>
</evidence>
<reference evidence="2 3" key="1">
    <citation type="submission" date="2021-06" db="EMBL/GenBank/DDBJ databases">
        <title>Caerostris darwini draft genome.</title>
        <authorList>
            <person name="Kono N."/>
            <person name="Arakawa K."/>
        </authorList>
    </citation>
    <scope>NUCLEOTIDE SEQUENCE [LARGE SCALE GENOMIC DNA]</scope>
</reference>
<organism evidence="2 3">
    <name type="scientific">Caerostris darwini</name>
    <dbReference type="NCBI Taxonomy" id="1538125"/>
    <lineage>
        <taxon>Eukaryota</taxon>
        <taxon>Metazoa</taxon>
        <taxon>Ecdysozoa</taxon>
        <taxon>Arthropoda</taxon>
        <taxon>Chelicerata</taxon>
        <taxon>Arachnida</taxon>
        <taxon>Araneae</taxon>
        <taxon>Araneomorphae</taxon>
        <taxon>Entelegynae</taxon>
        <taxon>Araneoidea</taxon>
        <taxon>Araneidae</taxon>
        <taxon>Caerostris</taxon>
    </lineage>
</organism>
<name>A0AAV4S3S3_9ARAC</name>
<feature type="compositionally biased region" description="Basic and acidic residues" evidence="1">
    <location>
        <begin position="203"/>
        <end position="221"/>
    </location>
</feature>
<evidence type="ECO:0000313" key="3">
    <source>
        <dbReference type="Proteomes" id="UP001054837"/>
    </source>
</evidence>
<feature type="compositionally biased region" description="Basic and acidic residues" evidence="1">
    <location>
        <begin position="236"/>
        <end position="247"/>
    </location>
</feature>
<protein>
    <submittedName>
        <fullName evidence="2">Uncharacterized protein</fullName>
    </submittedName>
</protein>
<feature type="region of interest" description="Disordered" evidence="1">
    <location>
        <begin position="18"/>
        <end position="43"/>
    </location>
</feature>
<dbReference type="AlphaFoldDB" id="A0AAV4S3S3"/>
<gene>
    <name evidence="2" type="primary">AVEN_236105_1</name>
    <name evidence="2" type="ORF">CDAR_515691</name>
</gene>
<keyword evidence="3" id="KW-1185">Reference proteome</keyword>
<sequence>MERKRKGYLLRKSVTFNIPPQQKKSPPKLTCTCDNGSPAPYSRSYDLQTQTITFGEETNNNHTNFSNSTIVKKYSSSPPSENKNHQKTFDMDAELEFYPVDDHPSPSTFTAWDAFLSGNQAFFREPPSDFSYMDVIPEEEDDMEALLESDTDDTGSSVSTVVDRFSRTSTANSSFSERGPRTEAAPFDLQKVLSPFERLEKELDAHQGQREDDRSQRRNEIQRGPIVVITNSSSCEDVHSEPDEPEKSFIPTINKHDSSSQKRLTQEGKQHDSNHILEKTFSREEDSNTNSAKPSDTNSSSSVQSRIKIVNVNGIKAPEKPSAKKSKSDKIIPIIPPPSIQKKSYPTPNIPPRMSLHSPARRTRSDPGTPDTPSRIPRPISSSNRTTTSSPSSKNGPKALRSPKMNVSKKVASSETSKYNSSIPSETEENSKDSTPPSKLVDHSLDVTTSEVFDTCLD</sequence>
<feature type="compositionally biased region" description="Polar residues" evidence="1">
    <location>
        <begin position="288"/>
        <end position="305"/>
    </location>
</feature>
<feature type="compositionally biased region" description="Polar residues" evidence="1">
    <location>
        <begin position="411"/>
        <end position="425"/>
    </location>
</feature>
<dbReference type="EMBL" id="BPLQ01007091">
    <property type="protein sequence ID" value="GIY27841.1"/>
    <property type="molecule type" value="Genomic_DNA"/>
</dbReference>
<feature type="compositionally biased region" description="Low complexity" evidence="1">
    <location>
        <begin position="373"/>
        <end position="393"/>
    </location>
</feature>
<comment type="caution">
    <text evidence="2">The sequence shown here is derived from an EMBL/GenBank/DDBJ whole genome shotgun (WGS) entry which is preliminary data.</text>
</comment>
<feature type="region of interest" description="Disordered" evidence="1">
    <location>
        <begin position="203"/>
        <end position="446"/>
    </location>
</feature>